<protein>
    <submittedName>
        <fullName evidence="7">GntR family transcriptional regulator</fullName>
    </submittedName>
</protein>
<keyword evidence="4" id="KW-0238">DNA-binding</keyword>
<dbReference type="CDD" id="cd00609">
    <property type="entry name" value="AAT_like"/>
    <property type="match status" value="1"/>
</dbReference>
<dbReference type="Gene3D" id="3.40.640.10">
    <property type="entry name" value="Type I PLP-dependent aspartate aminotransferase-like (Major domain)"/>
    <property type="match status" value="1"/>
</dbReference>
<keyword evidence="8" id="KW-1185">Reference proteome</keyword>
<dbReference type="Pfam" id="PF00392">
    <property type="entry name" value="GntR"/>
    <property type="match status" value="1"/>
</dbReference>
<dbReference type="RefSeq" id="WP_044435410.1">
    <property type="nucleotide sequence ID" value="NZ_BJYZ01000041.1"/>
</dbReference>
<keyword evidence="5" id="KW-0804">Transcription</keyword>
<dbReference type="InterPro" id="IPR000524">
    <property type="entry name" value="Tscrpt_reg_HTH_GntR"/>
</dbReference>
<dbReference type="GO" id="GO:0030170">
    <property type="term" value="F:pyridoxal phosphate binding"/>
    <property type="evidence" value="ECO:0007669"/>
    <property type="project" value="InterPro"/>
</dbReference>
<keyword evidence="3" id="KW-0805">Transcription regulation</keyword>
<dbReference type="EMBL" id="BJYZ01000041">
    <property type="protein sequence ID" value="GEO42422.1"/>
    <property type="molecule type" value="Genomic_DNA"/>
</dbReference>
<evidence type="ECO:0000256" key="3">
    <source>
        <dbReference type="ARBA" id="ARBA00023015"/>
    </source>
</evidence>
<reference evidence="7 8" key="1">
    <citation type="submission" date="2019-07" db="EMBL/GenBank/DDBJ databases">
        <title>Whole genome shotgun sequence of Skermanella aerolata NBRC 106429.</title>
        <authorList>
            <person name="Hosoyama A."/>
            <person name="Uohara A."/>
            <person name="Ohji S."/>
            <person name="Ichikawa N."/>
        </authorList>
    </citation>
    <scope>NUCLEOTIDE SEQUENCE [LARGE SCALE GENOMIC DNA]</scope>
    <source>
        <strain evidence="7 8">NBRC 106429</strain>
    </source>
</reference>
<dbReference type="Gene3D" id="1.10.10.10">
    <property type="entry name" value="Winged helix-like DNA-binding domain superfamily/Winged helix DNA-binding domain"/>
    <property type="match status" value="1"/>
</dbReference>
<dbReference type="GO" id="GO:0003677">
    <property type="term" value="F:DNA binding"/>
    <property type="evidence" value="ECO:0007669"/>
    <property type="project" value="UniProtKB-KW"/>
</dbReference>
<evidence type="ECO:0000259" key="6">
    <source>
        <dbReference type="PROSITE" id="PS50949"/>
    </source>
</evidence>
<dbReference type="AlphaFoldDB" id="A0A512E121"/>
<evidence type="ECO:0000256" key="5">
    <source>
        <dbReference type="ARBA" id="ARBA00023163"/>
    </source>
</evidence>
<gene>
    <name evidence="7" type="ORF">SAE02_65700</name>
</gene>
<dbReference type="Proteomes" id="UP000321523">
    <property type="component" value="Unassembled WGS sequence"/>
</dbReference>
<feature type="domain" description="HTH gntR-type" evidence="6">
    <location>
        <begin position="18"/>
        <end position="86"/>
    </location>
</feature>
<dbReference type="InterPro" id="IPR051446">
    <property type="entry name" value="HTH_trans_reg/aminotransferase"/>
</dbReference>
<dbReference type="InterPro" id="IPR036388">
    <property type="entry name" value="WH-like_DNA-bd_sf"/>
</dbReference>
<dbReference type="CDD" id="cd07377">
    <property type="entry name" value="WHTH_GntR"/>
    <property type="match status" value="1"/>
</dbReference>
<comment type="similarity">
    <text evidence="1">In the C-terminal section; belongs to the class-I pyridoxal-phosphate-dependent aminotransferase family.</text>
</comment>
<dbReference type="PANTHER" id="PTHR46577">
    <property type="entry name" value="HTH-TYPE TRANSCRIPTIONAL REGULATORY PROTEIN GABR"/>
    <property type="match status" value="1"/>
</dbReference>
<dbReference type="SMART" id="SM00345">
    <property type="entry name" value="HTH_GNTR"/>
    <property type="match status" value="1"/>
</dbReference>
<evidence type="ECO:0000256" key="4">
    <source>
        <dbReference type="ARBA" id="ARBA00023125"/>
    </source>
</evidence>
<evidence type="ECO:0000313" key="7">
    <source>
        <dbReference type="EMBL" id="GEO42422.1"/>
    </source>
</evidence>
<dbReference type="InterPro" id="IPR015424">
    <property type="entry name" value="PyrdxlP-dep_Trfase"/>
</dbReference>
<accession>A0A512E121</accession>
<dbReference type="InterPro" id="IPR004839">
    <property type="entry name" value="Aminotransferase_I/II_large"/>
</dbReference>
<dbReference type="Pfam" id="PF00155">
    <property type="entry name" value="Aminotran_1_2"/>
    <property type="match status" value="1"/>
</dbReference>
<comment type="caution">
    <text evidence="7">The sequence shown here is derived from an EMBL/GenBank/DDBJ whole genome shotgun (WGS) entry which is preliminary data.</text>
</comment>
<dbReference type="InterPro" id="IPR015421">
    <property type="entry name" value="PyrdxlP-dep_Trfase_major"/>
</dbReference>
<evidence type="ECO:0000256" key="2">
    <source>
        <dbReference type="ARBA" id="ARBA00022898"/>
    </source>
</evidence>
<organism evidence="7 8">
    <name type="scientific">Skermanella aerolata</name>
    <dbReference type="NCBI Taxonomy" id="393310"/>
    <lineage>
        <taxon>Bacteria</taxon>
        <taxon>Pseudomonadati</taxon>
        <taxon>Pseudomonadota</taxon>
        <taxon>Alphaproteobacteria</taxon>
        <taxon>Rhodospirillales</taxon>
        <taxon>Azospirillaceae</taxon>
        <taxon>Skermanella</taxon>
    </lineage>
</organism>
<keyword evidence="2" id="KW-0663">Pyridoxal phosphate</keyword>
<dbReference type="SUPFAM" id="SSF46785">
    <property type="entry name" value="Winged helix' DNA-binding domain"/>
    <property type="match status" value="1"/>
</dbReference>
<evidence type="ECO:0000313" key="8">
    <source>
        <dbReference type="Proteomes" id="UP000321523"/>
    </source>
</evidence>
<dbReference type="PANTHER" id="PTHR46577:SF1">
    <property type="entry name" value="HTH-TYPE TRANSCRIPTIONAL REGULATORY PROTEIN GABR"/>
    <property type="match status" value="1"/>
</dbReference>
<dbReference type="InterPro" id="IPR036390">
    <property type="entry name" value="WH_DNA-bd_sf"/>
</dbReference>
<evidence type="ECO:0000256" key="1">
    <source>
        <dbReference type="ARBA" id="ARBA00005384"/>
    </source>
</evidence>
<proteinExistence type="inferred from homology"/>
<sequence>MKSSAAPSWLPDLERSGGPIYLSLADALGAAVTSGALKPGERLPTHRALASALDLDLTTVTRAYGEARRRGLIDAAAGRGTFVRPPPKGQDDRRPAVEVDLSMNLPPHPPAAEISARLSQTMAAILRRPDLPQLLSYHPSAGSADDRSAGAEWLSPLLPGLTAARVLVAGGGQAALMSLLTTLVPGGGTILTEAMTYPGLRAAASQAGIVPLGLDMDAEGLLPDALDEACARLKPAALYTIPTIQNPTTATMSPARRAAVAEVIRRHRLPVIEDDAYGLLPDQPPAPLATLVPEHVWYVATLSKCLFPALRVAYVVAPDQRRATRAQAALRATVQMPPPLSAAVATRWIGDGTAHEIVTAIRREARARQDLARRLLPPDVLDAHPEGHHVWLRLSPTCDAATFADRIRRSGLAVVPGGAFAVAPAAASATHDRRADNALRISLGAARNLDTLDGALTRIAAAMDEDQETTPEIV</sequence>
<dbReference type="GO" id="GO:0003700">
    <property type="term" value="F:DNA-binding transcription factor activity"/>
    <property type="evidence" value="ECO:0007669"/>
    <property type="project" value="InterPro"/>
</dbReference>
<dbReference type="PROSITE" id="PS50949">
    <property type="entry name" value="HTH_GNTR"/>
    <property type="match status" value="1"/>
</dbReference>
<dbReference type="SUPFAM" id="SSF53383">
    <property type="entry name" value="PLP-dependent transferases"/>
    <property type="match status" value="1"/>
</dbReference>
<name>A0A512E121_9PROT</name>